<accession>A0A1B8HRB8</accession>
<keyword evidence="1" id="KW-1133">Transmembrane helix</keyword>
<keyword evidence="3" id="KW-1185">Reference proteome</keyword>
<dbReference type="AlphaFoldDB" id="A0A1B8HRB8"/>
<dbReference type="RefSeq" id="WP_067400434.1">
    <property type="nucleotide sequence ID" value="NZ_LZEY01000008.1"/>
</dbReference>
<organism evidence="2 3">
    <name type="scientific">Morganella psychrotolerans</name>
    <dbReference type="NCBI Taxonomy" id="368603"/>
    <lineage>
        <taxon>Bacteria</taxon>
        <taxon>Pseudomonadati</taxon>
        <taxon>Pseudomonadota</taxon>
        <taxon>Gammaproteobacteria</taxon>
        <taxon>Enterobacterales</taxon>
        <taxon>Morganellaceae</taxon>
        <taxon>Morganella</taxon>
    </lineage>
</organism>
<evidence type="ECO:0000256" key="1">
    <source>
        <dbReference type="SAM" id="Phobius"/>
    </source>
</evidence>
<proteinExistence type="predicted"/>
<protein>
    <submittedName>
        <fullName evidence="2">Uncharacterized protein</fullName>
    </submittedName>
</protein>
<gene>
    <name evidence="2" type="ORF">AYY18_16790</name>
</gene>
<reference evidence="3" key="1">
    <citation type="submission" date="2016-06" db="EMBL/GenBank/DDBJ databases">
        <authorList>
            <person name="Butler K."/>
        </authorList>
    </citation>
    <scope>NUCLEOTIDE SEQUENCE [LARGE SCALE GENOMIC DNA]</scope>
    <source>
        <strain evidence="3">GCSL-Mp20</strain>
    </source>
</reference>
<sequence length="84" mass="9496">MTRSRYDSPGYRLTLIIVAAALALFFIFRVLPGLLVGLNCTKYANVTGHPTERTGMICRRTDTGELINTFNNKEISHEKAHSRR</sequence>
<name>A0A1B8HRB8_9GAMM</name>
<comment type="caution">
    <text evidence="2">The sequence shown here is derived from an EMBL/GenBank/DDBJ whole genome shotgun (WGS) entry which is preliminary data.</text>
</comment>
<evidence type="ECO:0000313" key="2">
    <source>
        <dbReference type="EMBL" id="OBU12182.1"/>
    </source>
</evidence>
<keyword evidence="1" id="KW-0812">Transmembrane</keyword>
<dbReference type="EMBL" id="LZEY01000008">
    <property type="protein sequence ID" value="OBU12182.1"/>
    <property type="molecule type" value="Genomic_DNA"/>
</dbReference>
<evidence type="ECO:0000313" key="3">
    <source>
        <dbReference type="Proteomes" id="UP000092377"/>
    </source>
</evidence>
<dbReference type="Proteomes" id="UP000092377">
    <property type="component" value="Unassembled WGS sequence"/>
</dbReference>
<feature type="transmembrane region" description="Helical" evidence="1">
    <location>
        <begin position="12"/>
        <end position="31"/>
    </location>
</feature>
<keyword evidence="1" id="KW-0472">Membrane</keyword>